<dbReference type="PROSITE" id="PS00211">
    <property type="entry name" value="ABC_TRANSPORTER_1"/>
    <property type="match status" value="1"/>
</dbReference>
<dbReference type="InterPro" id="IPR017871">
    <property type="entry name" value="ABC_transporter-like_CS"/>
</dbReference>
<dbReference type="GO" id="GO:0005524">
    <property type="term" value="F:ATP binding"/>
    <property type="evidence" value="ECO:0007669"/>
    <property type="project" value="UniProtKB-KW"/>
</dbReference>
<protein>
    <submittedName>
        <fullName evidence="6">Putative hydroxymethylpyrimidine transport system ATP-binding protein</fullName>
    </submittedName>
</protein>
<evidence type="ECO:0000313" key="6">
    <source>
        <dbReference type="EMBL" id="RKR77196.1"/>
    </source>
</evidence>
<comment type="similarity">
    <text evidence="1">Belongs to the ABC transporter superfamily.</text>
</comment>
<comment type="caution">
    <text evidence="6">The sequence shown here is derived from an EMBL/GenBank/DDBJ whole genome shotgun (WGS) entry which is preliminary data.</text>
</comment>
<evidence type="ECO:0000259" key="5">
    <source>
        <dbReference type="PROSITE" id="PS50893"/>
    </source>
</evidence>
<keyword evidence="7" id="KW-1185">Reference proteome</keyword>
<sequence>MRSVMIDNLTLAFDQQVLFNDFSFSLVKGQWTTLLGSSGVGKSTLLRAIAGLENEAIQQGKIDFSPQSKIAWLAQEDALYPWLSILDNVQLEAHLSGRKNQQTVEKAKALLEQVKMIEHIHKAPYQLSGGQKQRVALARTLMQEADIILMDEPFSALDAVTRYQLQNLAYTLLKDKTILLITHDPQEAIRLSHRIAILKGSPATITHQISLPDDLPRELNQESLWKLQKELLDELASGDLV</sequence>
<dbReference type="EMBL" id="RBJC01000004">
    <property type="protein sequence ID" value="RKR77196.1"/>
    <property type="molecule type" value="Genomic_DNA"/>
</dbReference>
<dbReference type="InterPro" id="IPR050166">
    <property type="entry name" value="ABC_transporter_ATP-bind"/>
</dbReference>
<dbReference type="RefSeq" id="WP_121121693.1">
    <property type="nucleotide sequence ID" value="NZ_CP016604.1"/>
</dbReference>
<dbReference type="Gene3D" id="3.40.50.300">
    <property type="entry name" value="P-loop containing nucleotide triphosphate hydrolases"/>
    <property type="match status" value="1"/>
</dbReference>
<feature type="domain" description="ABC transporter" evidence="5">
    <location>
        <begin position="4"/>
        <end position="225"/>
    </location>
</feature>
<evidence type="ECO:0000256" key="2">
    <source>
        <dbReference type="ARBA" id="ARBA00022448"/>
    </source>
</evidence>
<evidence type="ECO:0000256" key="3">
    <source>
        <dbReference type="ARBA" id="ARBA00022741"/>
    </source>
</evidence>
<keyword evidence="4 6" id="KW-0067">ATP-binding</keyword>
<dbReference type="InterPro" id="IPR003439">
    <property type="entry name" value="ABC_transporter-like_ATP-bd"/>
</dbReference>
<keyword evidence="2" id="KW-0813">Transport</keyword>
<evidence type="ECO:0000313" key="7">
    <source>
        <dbReference type="Proteomes" id="UP000280099"/>
    </source>
</evidence>
<name>A0A420XIX4_9PAST</name>
<dbReference type="OrthoDB" id="9802264at2"/>
<dbReference type="PANTHER" id="PTHR42788">
    <property type="entry name" value="TAURINE IMPORT ATP-BINDING PROTEIN-RELATED"/>
    <property type="match status" value="1"/>
</dbReference>
<dbReference type="Pfam" id="PF00005">
    <property type="entry name" value="ABC_tran"/>
    <property type="match status" value="1"/>
</dbReference>
<dbReference type="PANTHER" id="PTHR42788:SF19">
    <property type="entry name" value="ALIPHATIC SULFONATES IMPORT ATP-BINDING PROTEIN SSUB 2"/>
    <property type="match status" value="1"/>
</dbReference>
<organism evidence="6 7">
    <name type="scientific">Otariodibacter oris</name>
    <dbReference type="NCBI Taxonomy" id="1032623"/>
    <lineage>
        <taxon>Bacteria</taxon>
        <taxon>Pseudomonadati</taxon>
        <taxon>Pseudomonadota</taxon>
        <taxon>Gammaproteobacteria</taxon>
        <taxon>Pasteurellales</taxon>
        <taxon>Pasteurellaceae</taxon>
        <taxon>Otariodibacter</taxon>
    </lineage>
</organism>
<dbReference type="GO" id="GO:0016887">
    <property type="term" value="F:ATP hydrolysis activity"/>
    <property type="evidence" value="ECO:0007669"/>
    <property type="project" value="InterPro"/>
</dbReference>
<dbReference type="SMART" id="SM00382">
    <property type="entry name" value="AAA"/>
    <property type="match status" value="1"/>
</dbReference>
<evidence type="ECO:0000256" key="1">
    <source>
        <dbReference type="ARBA" id="ARBA00005417"/>
    </source>
</evidence>
<dbReference type="SUPFAM" id="SSF52540">
    <property type="entry name" value="P-loop containing nucleoside triphosphate hydrolases"/>
    <property type="match status" value="1"/>
</dbReference>
<dbReference type="InterPro" id="IPR027417">
    <property type="entry name" value="P-loop_NTPase"/>
</dbReference>
<dbReference type="InterPro" id="IPR003593">
    <property type="entry name" value="AAA+_ATPase"/>
</dbReference>
<dbReference type="Proteomes" id="UP000280099">
    <property type="component" value="Unassembled WGS sequence"/>
</dbReference>
<dbReference type="PROSITE" id="PS50893">
    <property type="entry name" value="ABC_TRANSPORTER_2"/>
    <property type="match status" value="1"/>
</dbReference>
<proteinExistence type="inferred from homology"/>
<dbReference type="AlphaFoldDB" id="A0A420XIX4"/>
<evidence type="ECO:0000256" key="4">
    <source>
        <dbReference type="ARBA" id="ARBA00022840"/>
    </source>
</evidence>
<gene>
    <name evidence="6" type="ORF">DES31_0521</name>
</gene>
<accession>A0A420XIX4</accession>
<keyword evidence="3" id="KW-0547">Nucleotide-binding</keyword>
<reference evidence="6 7" key="1">
    <citation type="submission" date="2018-10" db="EMBL/GenBank/DDBJ databases">
        <title>Genomic Encyclopedia of Type Strains, Phase IV (KMG-IV): sequencing the most valuable type-strain genomes for metagenomic binning, comparative biology and taxonomic classification.</title>
        <authorList>
            <person name="Goeker M."/>
        </authorList>
    </citation>
    <scope>NUCLEOTIDE SEQUENCE [LARGE SCALE GENOMIC DNA]</scope>
    <source>
        <strain evidence="6 7">DSM 23800</strain>
    </source>
</reference>